<dbReference type="PATRIC" id="fig|1423778.4.peg.1390"/>
<evidence type="ECO:0000313" key="1">
    <source>
        <dbReference type="EMBL" id="KRL55748.1"/>
    </source>
</evidence>
<sequence>MNYELTNILNPDSQAWAEQKARIEAGKKKVLSLTSSPRFFGLLQSEKVAGVNLLDSVTGRKYQKNKTRFFNDVPVPYGAQVAMNADGSISVIYDGDELGKVHLYGNTRRAVQDVRYTNPDGTMDNIIEFAFDGNEFSNIFYYNDEIQEIVFLNNSGQAVVRYYYYGGAINYITVEDPKTHKMIKDYTTLTEFYADQLAKLLKPKDKVTISYLGIELDVLAQTKSHNIINLAEDPFDENDNVRGNLLSILNDDISYIQEVQVSQENADKLKQKQISLAKVTVV</sequence>
<comment type="caution">
    <text evidence="1">The sequence shown here is derived from an EMBL/GenBank/DDBJ whole genome shotgun (WGS) entry which is preliminary data.</text>
</comment>
<dbReference type="STRING" id="1423778.FC70_GL001354"/>
<dbReference type="KEGG" id="lol:LACOL_1676"/>
<dbReference type="EMBL" id="AZFE01000031">
    <property type="protein sequence ID" value="KRL55748.1"/>
    <property type="molecule type" value="Genomic_DNA"/>
</dbReference>
<accession>A0A0R1RKM8</accession>
<dbReference type="AlphaFoldDB" id="A0A0R1RKM8"/>
<organism evidence="1 2">
    <name type="scientific">Paucilactobacillus oligofermentans DSM 15707 = LMG 22743</name>
    <dbReference type="NCBI Taxonomy" id="1423778"/>
    <lineage>
        <taxon>Bacteria</taxon>
        <taxon>Bacillati</taxon>
        <taxon>Bacillota</taxon>
        <taxon>Bacilli</taxon>
        <taxon>Lactobacillales</taxon>
        <taxon>Lactobacillaceae</taxon>
        <taxon>Paucilactobacillus</taxon>
    </lineage>
</organism>
<gene>
    <name evidence="1" type="ORF">FC70_GL001354</name>
</gene>
<name>A0A0R1RKM8_9LACO</name>
<evidence type="ECO:0000313" key="2">
    <source>
        <dbReference type="Proteomes" id="UP000051697"/>
    </source>
</evidence>
<dbReference type="OrthoDB" id="2248484at2"/>
<dbReference type="RefSeq" id="WP_057890270.1">
    <property type="nucleotide sequence ID" value="NZ_AZFE01000031.1"/>
</dbReference>
<reference evidence="1 2" key="1">
    <citation type="journal article" date="2015" name="Genome Announc.">
        <title>Expanding the biotechnology potential of lactobacilli through comparative genomics of 213 strains and associated genera.</title>
        <authorList>
            <person name="Sun Z."/>
            <person name="Harris H.M."/>
            <person name="McCann A."/>
            <person name="Guo C."/>
            <person name="Argimon S."/>
            <person name="Zhang W."/>
            <person name="Yang X."/>
            <person name="Jeffery I.B."/>
            <person name="Cooney J.C."/>
            <person name="Kagawa T.F."/>
            <person name="Liu W."/>
            <person name="Song Y."/>
            <person name="Salvetti E."/>
            <person name="Wrobel A."/>
            <person name="Rasinkangas P."/>
            <person name="Parkhill J."/>
            <person name="Rea M.C."/>
            <person name="O'Sullivan O."/>
            <person name="Ritari J."/>
            <person name="Douillard F.P."/>
            <person name="Paul Ross R."/>
            <person name="Yang R."/>
            <person name="Briner A.E."/>
            <person name="Felis G.E."/>
            <person name="de Vos W.M."/>
            <person name="Barrangou R."/>
            <person name="Klaenhammer T.R."/>
            <person name="Caufield P.W."/>
            <person name="Cui Y."/>
            <person name="Zhang H."/>
            <person name="O'Toole P.W."/>
        </authorList>
    </citation>
    <scope>NUCLEOTIDE SEQUENCE [LARGE SCALE GENOMIC DNA]</scope>
    <source>
        <strain evidence="1 2">DSM 15707</strain>
    </source>
</reference>
<proteinExistence type="predicted"/>
<keyword evidence="2" id="KW-1185">Reference proteome</keyword>
<protein>
    <submittedName>
        <fullName evidence="1">Uncharacterized protein</fullName>
    </submittedName>
</protein>
<dbReference type="Proteomes" id="UP000051697">
    <property type="component" value="Unassembled WGS sequence"/>
</dbReference>